<dbReference type="EMBL" id="KN839085">
    <property type="protein sequence ID" value="KIJ90917.1"/>
    <property type="molecule type" value="Genomic_DNA"/>
</dbReference>
<name>A0A0C9X2X7_9AGAR</name>
<evidence type="ECO:0000313" key="1">
    <source>
        <dbReference type="EMBL" id="KIJ90917.1"/>
    </source>
</evidence>
<dbReference type="HOGENOM" id="CLU_2427372_0_0_1"/>
<sequence length="91" mass="10540">MEHVAAPEEALMALQLPRLRSLIFTDVVYDETKKRLPRKYEELRLFSHVMRQRRLPGMNCRPWELWHITIPQGPGTQGGFSLPCGVYTGAF</sequence>
<dbReference type="Proteomes" id="UP000054477">
    <property type="component" value="Unassembled WGS sequence"/>
</dbReference>
<dbReference type="AlphaFoldDB" id="A0A0C9X2X7"/>
<reference evidence="2" key="2">
    <citation type="submission" date="2015-01" db="EMBL/GenBank/DDBJ databases">
        <title>Evolutionary Origins and Diversification of the Mycorrhizal Mutualists.</title>
        <authorList>
            <consortium name="DOE Joint Genome Institute"/>
            <consortium name="Mycorrhizal Genomics Consortium"/>
            <person name="Kohler A."/>
            <person name="Kuo A."/>
            <person name="Nagy L.G."/>
            <person name="Floudas D."/>
            <person name="Copeland A."/>
            <person name="Barry K.W."/>
            <person name="Cichocki N."/>
            <person name="Veneault-Fourrey C."/>
            <person name="LaButti K."/>
            <person name="Lindquist E.A."/>
            <person name="Lipzen A."/>
            <person name="Lundell T."/>
            <person name="Morin E."/>
            <person name="Murat C."/>
            <person name="Riley R."/>
            <person name="Ohm R."/>
            <person name="Sun H."/>
            <person name="Tunlid A."/>
            <person name="Henrissat B."/>
            <person name="Grigoriev I.V."/>
            <person name="Hibbett D.S."/>
            <person name="Martin F."/>
        </authorList>
    </citation>
    <scope>NUCLEOTIDE SEQUENCE [LARGE SCALE GENOMIC DNA]</scope>
    <source>
        <strain evidence="2">LaAM-08-1</strain>
    </source>
</reference>
<proteinExistence type="predicted"/>
<keyword evidence="2" id="KW-1185">Reference proteome</keyword>
<evidence type="ECO:0000313" key="2">
    <source>
        <dbReference type="Proteomes" id="UP000054477"/>
    </source>
</evidence>
<dbReference type="OrthoDB" id="2997904at2759"/>
<reference evidence="1 2" key="1">
    <citation type="submission" date="2014-04" db="EMBL/GenBank/DDBJ databases">
        <authorList>
            <consortium name="DOE Joint Genome Institute"/>
            <person name="Kuo A."/>
            <person name="Kohler A."/>
            <person name="Nagy L.G."/>
            <person name="Floudas D."/>
            <person name="Copeland A."/>
            <person name="Barry K.W."/>
            <person name="Cichocki N."/>
            <person name="Veneault-Fourrey C."/>
            <person name="LaButti K."/>
            <person name="Lindquist E.A."/>
            <person name="Lipzen A."/>
            <person name="Lundell T."/>
            <person name="Morin E."/>
            <person name="Murat C."/>
            <person name="Sun H."/>
            <person name="Tunlid A."/>
            <person name="Henrissat B."/>
            <person name="Grigoriev I.V."/>
            <person name="Hibbett D.S."/>
            <person name="Martin F."/>
            <person name="Nordberg H.P."/>
            <person name="Cantor M.N."/>
            <person name="Hua S.X."/>
        </authorList>
    </citation>
    <scope>NUCLEOTIDE SEQUENCE [LARGE SCALE GENOMIC DNA]</scope>
    <source>
        <strain evidence="1 2">LaAM-08-1</strain>
    </source>
</reference>
<organism evidence="1 2">
    <name type="scientific">Laccaria amethystina LaAM-08-1</name>
    <dbReference type="NCBI Taxonomy" id="1095629"/>
    <lineage>
        <taxon>Eukaryota</taxon>
        <taxon>Fungi</taxon>
        <taxon>Dikarya</taxon>
        <taxon>Basidiomycota</taxon>
        <taxon>Agaricomycotina</taxon>
        <taxon>Agaricomycetes</taxon>
        <taxon>Agaricomycetidae</taxon>
        <taxon>Agaricales</taxon>
        <taxon>Agaricineae</taxon>
        <taxon>Hydnangiaceae</taxon>
        <taxon>Laccaria</taxon>
    </lineage>
</organism>
<accession>A0A0C9X2X7</accession>
<protein>
    <submittedName>
        <fullName evidence="1">Uncharacterized protein</fullName>
    </submittedName>
</protein>
<gene>
    <name evidence="1" type="ORF">K443DRAFT_14838</name>
</gene>